<keyword evidence="2" id="KW-1185">Reference proteome</keyword>
<evidence type="ECO:0000313" key="2">
    <source>
        <dbReference type="Proteomes" id="UP000824881"/>
    </source>
</evidence>
<comment type="caution">
    <text evidence="1">The sequence shown here is derived from an EMBL/GenBank/DDBJ whole genome shotgun (WGS) entry which is preliminary data.</text>
</comment>
<accession>A0ACB7J1D0</accession>
<organism evidence="1 2">
    <name type="scientific">Pleurotus cornucopiae</name>
    <name type="common">Cornucopia mushroom</name>
    <dbReference type="NCBI Taxonomy" id="5321"/>
    <lineage>
        <taxon>Eukaryota</taxon>
        <taxon>Fungi</taxon>
        <taxon>Dikarya</taxon>
        <taxon>Basidiomycota</taxon>
        <taxon>Agaricomycotina</taxon>
        <taxon>Agaricomycetes</taxon>
        <taxon>Agaricomycetidae</taxon>
        <taxon>Agaricales</taxon>
        <taxon>Pleurotineae</taxon>
        <taxon>Pleurotaceae</taxon>
        <taxon>Pleurotus</taxon>
    </lineage>
</organism>
<gene>
    <name evidence="1" type="ORF">CCMSSC00406_0007872</name>
</gene>
<proteinExistence type="predicted"/>
<protein>
    <submittedName>
        <fullName evidence="1">Uncharacterized protein</fullName>
    </submittedName>
</protein>
<sequence>MINHTPALNIAPSLMLLTFSRSLHEETPKVSPNASAFHDHLTTNVLMARQLYNIKPNSGIIEVGKTLNVVITKVAVTEEPPLDVPCTDKFLFESAGISKLFGVYKLDAEFWEKRKKQKRIHHRKVPVEFLPEIETTGGEIVHLYPSRVLRFWGSVTDDLETTLTIDNVSTEPVAYKIMTSNINDFLVYPNMGRIEPLEEHEIIIVRKKAKVDLTRDEIEGVGRADKFRILTTTIPIKHNDSSIDDVFAWSDLRPDHKVYSHKLPVRYPDYVGIGENILDETYDPKEVHEKHSDGEKGPDIDKGAPSRDPSSLLLIF</sequence>
<name>A0ACB7J1D0_PLECO</name>
<dbReference type="EMBL" id="WQMT02000004">
    <property type="protein sequence ID" value="KAG9224354.1"/>
    <property type="molecule type" value="Genomic_DNA"/>
</dbReference>
<dbReference type="Proteomes" id="UP000824881">
    <property type="component" value="Unassembled WGS sequence"/>
</dbReference>
<reference evidence="1 2" key="1">
    <citation type="journal article" date="2021" name="Appl. Environ. Microbiol.">
        <title>Genetic linkage and physical mapping for an oyster mushroom Pleurotus cornucopiae and QTL analysis for the trait cap color.</title>
        <authorList>
            <person name="Zhang Y."/>
            <person name="Gao W."/>
            <person name="Sonnenberg A."/>
            <person name="Chen Q."/>
            <person name="Zhang J."/>
            <person name="Huang C."/>
        </authorList>
    </citation>
    <scope>NUCLEOTIDE SEQUENCE [LARGE SCALE GENOMIC DNA]</scope>
    <source>
        <strain evidence="1">CCMSSC00406</strain>
    </source>
</reference>
<evidence type="ECO:0000313" key="1">
    <source>
        <dbReference type="EMBL" id="KAG9224354.1"/>
    </source>
</evidence>